<protein>
    <submittedName>
        <fullName evidence="3">Murein transglycosylase</fullName>
    </submittedName>
</protein>
<dbReference type="InterPro" id="IPR023346">
    <property type="entry name" value="Lysozyme-like_dom_sf"/>
</dbReference>
<dbReference type="Gene3D" id="1.10.8.350">
    <property type="entry name" value="Bacterial muramidase"/>
    <property type="match status" value="1"/>
</dbReference>
<gene>
    <name evidence="3" type="ORF">GCM10016455_16800</name>
</gene>
<keyword evidence="4" id="KW-1185">Reference proteome</keyword>
<sequence length="392" mass="42771">MSNRDKRYELVLNSMMLEDDFQAWCDAFRKRAGQAGVSAQTLELCASHLRPDPRVLEKQSNQAEFTLTISQYLERAVTDKRIRKGRARFRDNRALLNGISEKFDVDPQIILAIWGLETDYGATRGDWPVLTALATLAQSGHRASFFEDELIAALTIIDAGDIAPAAMLGSWAGAMGHGQFMPSSVLRFAVDHDGDGRRDIWGDDPQDGLASIANYLAAHGWRMSRPCRVEVVLPQGFDHALAGRQVKRAVADWAGMGVQLADGSPVPDYGEASIVLPSGASGPAFMTFGNFDVLLTYNRADAYAIAVGLLADRVQGGRPIRTRCPDDLIVLSRDQMRELQERLTAAGYDTLGADGFPGPNTAAALRNYQRDNGLVADGFGSGAMLDHLRSRD</sequence>
<feature type="domain" description="Peptidoglycan binding-like" evidence="1">
    <location>
        <begin position="333"/>
        <end position="379"/>
    </location>
</feature>
<dbReference type="Gene3D" id="1.10.530.10">
    <property type="match status" value="1"/>
</dbReference>
<evidence type="ECO:0000259" key="1">
    <source>
        <dbReference type="Pfam" id="PF01471"/>
    </source>
</evidence>
<dbReference type="CDD" id="cd13399">
    <property type="entry name" value="Slt35-like"/>
    <property type="match status" value="1"/>
</dbReference>
<evidence type="ECO:0000313" key="4">
    <source>
        <dbReference type="Proteomes" id="UP000609802"/>
    </source>
</evidence>
<dbReference type="SUPFAM" id="SSF53955">
    <property type="entry name" value="Lysozyme-like"/>
    <property type="match status" value="1"/>
</dbReference>
<dbReference type="InterPro" id="IPR043426">
    <property type="entry name" value="MltB-like"/>
</dbReference>
<dbReference type="Pfam" id="PF13406">
    <property type="entry name" value="SLT_2"/>
    <property type="match status" value="1"/>
</dbReference>
<evidence type="ECO:0000259" key="2">
    <source>
        <dbReference type="Pfam" id="PF13406"/>
    </source>
</evidence>
<name>A0ABQ3J045_9RHOB</name>
<dbReference type="InterPro" id="IPR031304">
    <property type="entry name" value="SLT_2"/>
</dbReference>
<dbReference type="InterPro" id="IPR036366">
    <property type="entry name" value="PGBDSf"/>
</dbReference>
<dbReference type="Proteomes" id="UP000609802">
    <property type="component" value="Unassembled WGS sequence"/>
</dbReference>
<dbReference type="Pfam" id="PF01471">
    <property type="entry name" value="PG_binding_1"/>
    <property type="match status" value="1"/>
</dbReference>
<comment type="caution">
    <text evidence="3">The sequence shown here is derived from an EMBL/GenBank/DDBJ whole genome shotgun (WGS) entry which is preliminary data.</text>
</comment>
<feature type="domain" description="Transglycosylase SLT" evidence="2">
    <location>
        <begin position="21"/>
        <end position="312"/>
    </location>
</feature>
<reference evidence="4" key="1">
    <citation type="journal article" date="2019" name="Int. J. Syst. Evol. Microbiol.">
        <title>The Global Catalogue of Microorganisms (GCM) 10K type strain sequencing project: providing services to taxonomists for standard genome sequencing and annotation.</title>
        <authorList>
            <consortium name="The Broad Institute Genomics Platform"/>
            <consortium name="The Broad Institute Genome Sequencing Center for Infectious Disease"/>
            <person name="Wu L."/>
            <person name="Ma J."/>
        </authorList>
    </citation>
    <scope>NUCLEOTIDE SEQUENCE [LARGE SCALE GENOMIC DNA]</scope>
    <source>
        <strain evidence="4">KCTC 42443</strain>
    </source>
</reference>
<dbReference type="InterPro" id="IPR002477">
    <property type="entry name" value="Peptidoglycan-bd-like"/>
</dbReference>
<accession>A0ABQ3J045</accession>
<organism evidence="3 4">
    <name type="scientific">Aliiroseovarius zhejiangensis</name>
    <dbReference type="NCBI Taxonomy" id="1632025"/>
    <lineage>
        <taxon>Bacteria</taxon>
        <taxon>Pseudomonadati</taxon>
        <taxon>Pseudomonadota</taxon>
        <taxon>Alphaproteobacteria</taxon>
        <taxon>Rhodobacterales</taxon>
        <taxon>Paracoccaceae</taxon>
        <taxon>Aliiroseovarius</taxon>
    </lineage>
</organism>
<evidence type="ECO:0000313" key="3">
    <source>
        <dbReference type="EMBL" id="GHE97001.1"/>
    </source>
</evidence>
<dbReference type="SUPFAM" id="SSF47090">
    <property type="entry name" value="PGBD-like"/>
    <property type="match status" value="1"/>
</dbReference>
<proteinExistence type="predicted"/>
<dbReference type="PANTHER" id="PTHR30163">
    <property type="entry name" value="MEMBRANE-BOUND LYTIC MUREIN TRANSGLYCOSYLASE B"/>
    <property type="match status" value="1"/>
</dbReference>
<dbReference type="PANTHER" id="PTHR30163:SF8">
    <property type="entry name" value="LYTIC MUREIN TRANSGLYCOSYLASE"/>
    <property type="match status" value="1"/>
</dbReference>
<dbReference type="NCBIfam" id="TIGR02283">
    <property type="entry name" value="MltB_2"/>
    <property type="match status" value="1"/>
</dbReference>
<dbReference type="InterPro" id="IPR011970">
    <property type="entry name" value="MltB_2"/>
</dbReference>
<dbReference type="EMBL" id="BNCH01000003">
    <property type="protein sequence ID" value="GHE97001.1"/>
    <property type="molecule type" value="Genomic_DNA"/>
</dbReference>
<dbReference type="InterPro" id="IPR036365">
    <property type="entry name" value="PGBD-like_sf"/>
</dbReference>
<dbReference type="Gene3D" id="1.10.101.10">
    <property type="entry name" value="PGBD-like superfamily/PGBD"/>
    <property type="match status" value="1"/>
</dbReference>